<protein>
    <submittedName>
        <fullName evidence="1">Uncharacterized protein</fullName>
    </submittedName>
</protein>
<accession>A0A139I112</accession>
<reference evidence="1 2" key="1">
    <citation type="submission" date="2015-07" db="EMBL/GenBank/DDBJ databases">
        <title>Comparative genomics of the Sigatoka disease complex on banana suggests a link between parallel evolutionary changes in Pseudocercospora fijiensis and Pseudocercospora eumusae and increased virulence on the banana host.</title>
        <authorList>
            <person name="Chang T.-C."/>
            <person name="Salvucci A."/>
            <person name="Crous P.W."/>
            <person name="Stergiopoulos I."/>
        </authorList>
    </citation>
    <scope>NUCLEOTIDE SEQUENCE [LARGE SCALE GENOMIC DNA]</scope>
    <source>
        <strain evidence="1 2">CBS 116634</strain>
    </source>
</reference>
<sequence>MNQFSIDIRHWPQFFDEASLRHVRYLKLTRSSNRRKDSLQKWKRHLVRMQKLELSFDDFTNLGMLGNAGKLNAKRLWPLVKARGIGALGLIEFVSEFYGFGLNGEAINDYDYDYSRKLVERHTKAVRREELEKISNED</sequence>
<dbReference type="AlphaFoldDB" id="A0A139I112"/>
<evidence type="ECO:0000313" key="2">
    <source>
        <dbReference type="Proteomes" id="UP000073492"/>
    </source>
</evidence>
<keyword evidence="2" id="KW-1185">Reference proteome</keyword>
<dbReference type="Proteomes" id="UP000073492">
    <property type="component" value="Unassembled WGS sequence"/>
</dbReference>
<proteinExistence type="predicted"/>
<organism evidence="1 2">
    <name type="scientific">Pseudocercospora musae</name>
    <dbReference type="NCBI Taxonomy" id="113226"/>
    <lineage>
        <taxon>Eukaryota</taxon>
        <taxon>Fungi</taxon>
        <taxon>Dikarya</taxon>
        <taxon>Ascomycota</taxon>
        <taxon>Pezizomycotina</taxon>
        <taxon>Dothideomycetes</taxon>
        <taxon>Dothideomycetidae</taxon>
        <taxon>Mycosphaerellales</taxon>
        <taxon>Mycosphaerellaceae</taxon>
        <taxon>Pseudocercospora</taxon>
    </lineage>
</organism>
<name>A0A139I112_9PEZI</name>
<evidence type="ECO:0000313" key="1">
    <source>
        <dbReference type="EMBL" id="KXT08319.1"/>
    </source>
</evidence>
<comment type="caution">
    <text evidence="1">The sequence shown here is derived from an EMBL/GenBank/DDBJ whole genome shotgun (WGS) entry which is preliminary data.</text>
</comment>
<dbReference type="EMBL" id="LFZO01000461">
    <property type="protein sequence ID" value="KXT08319.1"/>
    <property type="molecule type" value="Genomic_DNA"/>
</dbReference>
<gene>
    <name evidence="1" type="ORF">AC579_1797</name>
</gene>